<protein>
    <recommendedName>
        <fullName evidence="2">DUF7730 domain-containing protein</fullName>
    </recommendedName>
</protein>
<dbReference type="Proteomes" id="UP000800035">
    <property type="component" value="Unassembled WGS sequence"/>
</dbReference>
<dbReference type="OrthoDB" id="5413827at2759"/>
<proteinExistence type="predicted"/>
<reference evidence="3" key="1">
    <citation type="journal article" date="2020" name="Stud. Mycol.">
        <title>101 Dothideomycetes genomes: a test case for predicting lifestyles and emergence of pathogens.</title>
        <authorList>
            <person name="Haridas S."/>
            <person name="Albert R."/>
            <person name="Binder M."/>
            <person name="Bloem J."/>
            <person name="Labutti K."/>
            <person name="Salamov A."/>
            <person name="Andreopoulos B."/>
            <person name="Baker S."/>
            <person name="Barry K."/>
            <person name="Bills G."/>
            <person name="Bluhm B."/>
            <person name="Cannon C."/>
            <person name="Castanera R."/>
            <person name="Culley D."/>
            <person name="Daum C."/>
            <person name="Ezra D."/>
            <person name="Gonzalez J."/>
            <person name="Henrissat B."/>
            <person name="Kuo A."/>
            <person name="Liang C."/>
            <person name="Lipzen A."/>
            <person name="Lutzoni F."/>
            <person name="Magnuson J."/>
            <person name="Mondo S."/>
            <person name="Nolan M."/>
            <person name="Ohm R."/>
            <person name="Pangilinan J."/>
            <person name="Park H.-J."/>
            <person name="Ramirez L."/>
            <person name="Alfaro M."/>
            <person name="Sun H."/>
            <person name="Tritt A."/>
            <person name="Yoshinaga Y."/>
            <person name="Zwiers L.-H."/>
            <person name="Turgeon B."/>
            <person name="Goodwin S."/>
            <person name="Spatafora J."/>
            <person name="Crous P."/>
            <person name="Grigoriev I."/>
        </authorList>
    </citation>
    <scope>NUCLEOTIDE SEQUENCE</scope>
    <source>
        <strain evidence="3">CBS 675.92</strain>
    </source>
</reference>
<dbReference type="AlphaFoldDB" id="A0A6A5T9I2"/>
<dbReference type="Pfam" id="PF24864">
    <property type="entry name" value="DUF7730"/>
    <property type="match status" value="1"/>
</dbReference>
<evidence type="ECO:0000313" key="5">
    <source>
        <dbReference type="Proteomes" id="UP000800035"/>
    </source>
</evidence>
<evidence type="ECO:0000256" key="1">
    <source>
        <dbReference type="SAM" id="MobiDB-lite"/>
    </source>
</evidence>
<dbReference type="EMBL" id="ML977008">
    <property type="protein sequence ID" value="KAF1952808.1"/>
    <property type="molecule type" value="Genomic_DNA"/>
</dbReference>
<dbReference type="PANTHER" id="PTHR38790:SF4">
    <property type="entry name" value="2EXR DOMAIN-CONTAINING PROTEIN"/>
    <property type="match status" value="1"/>
</dbReference>
<feature type="region of interest" description="Disordered" evidence="1">
    <location>
        <begin position="1"/>
        <end position="40"/>
    </location>
</feature>
<accession>A0A6A5T9I2</accession>
<dbReference type="InterPro" id="IPR056632">
    <property type="entry name" value="DUF7730"/>
</dbReference>
<gene>
    <name evidence="4" type="ORF">CC80DRAFT_571655</name>
    <name evidence="3" type="ORF">CC80DRAFT_583377</name>
</gene>
<name>A0A6A5T9I2_9PLEO</name>
<dbReference type="PANTHER" id="PTHR38790">
    <property type="entry name" value="2EXR DOMAIN-CONTAINING PROTEIN-RELATED"/>
    <property type="match status" value="1"/>
</dbReference>
<dbReference type="EMBL" id="ML977048">
    <property type="protein sequence ID" value="KAF1948794.1"/>
    <property type="molecule type" value="Genomic_DNA"/>
</dbReference>
<feature type="compositionally biased region" description="Basic and acidic residues" evidence="1">
    <location>
        <begin position="24"/>
        <end position="35"/>
    </location>
</feature>
<sequence>MAPTSSNTVDKHLAIDNGNSELPKSAKPETEKGASKDAITQRNQLESPLLRLPGELRNRIYSYVLGNHIIDQYGLLEDGETYKEKCMCCTLAEYGRYSSSPPLYIKSLLTLPSTCKQLYTETHMLIFTLNILQLGHIVEFKEEVFDVLPERAKNAITRVRVDSGALYDLERCTYGAYMRFETPTMHREIYRHMLVELRGLKKMEVVPPRNYFEGLRLAAKYALDVHEHLELVYFAED</sequence>
<organism evidence="3 5">
    <name type="scientific">Byssothecium circinans</name>
    <dbReference type="NCBI Taxonomy" id="147558"/>
    <lineage>
        <taxon>Eukaryota</taxon>
        <taxon>Fungi</taxon>
        <taxon>Dikarya</taxon>
        <taxon>Ascomycota</taxon>
        <taxon>Pezizomycotina</taxon>
        <taxon>Dothideomycetes</taxon>
        <taxon>Pleosporomycetidae</taxon>
        <taxon>Pleosporales</taxon>
        <taxon>Massarineae</taxon>
        <taxon>Massarinaceae</taxon>
        <taxon>Byssothecium</taxon>
    </lineage>
</organism>
<evidence type="ECO:0000313" key="3">
    <source>
        <dbReference type="EMBL" id="KAF1948794.1"/>
    </source>
</evidence>
<keyword evidence="5" id="KW-1185">Reference proteome</keyword>
<evidence type="ECO:0000259" key="2">
    <source>
        <dbReference type="Pfam" id="PF24864"/>
    </source>
</evidence>
<feature type="domain" description="DUF7730" evidence="2">
    <location>
        <begin position="43"/>
        <end position="205"/>
    </location>
</feature>
<evidence type="ECO:0000313" key="4">
    <source>
        <dbReference type="EMBL" id="KAF1952808.1"/>
    </source>
</evidence>